<proteinExistence type="predicted"/>
<dbReference type="EMBL" id="JAPFFJ010000017">
    <property type="protein sequence ID" value="KAJ6405928.1"/>
    <property type="molecule type" value="Genomic_DNA"/>
</dbReference>
<dbReference type="AlphaFoldDB" id="A0AAD6NUU2"/>
<dbReference type="Proteomes" id="UP001162972">
    <property type="component" value="Chromosome 2"/>
</dbReference>
<sequence length="91" mass="11075">MSCRIVLCNLQLLSPLLEQLVEQLQEHQLCHTQAQYQIFFYQSNPDCIYLWLVWRNQNYPQPHHCCVFYHHHWHHLPSVKIDSLNCQVFPM</sequence>
<organism evidence="2 3">
    <name type="scientific">Salix udensis</name>
    <dbReference type="NCBI Taxonomy" id="889485"/>
    <lineage>
        <taxon>Eukaryota</taxon>
        <taxon>Viridiplantae</taxon>
        <taxon>Streptophyta</taxon>
        <taxon>Embryophyta</taxon>
        <taxon>Tracheophyta</taxon>
        <taxon>Spermatophyta</taxon>
        <taxon>Magnoliopsida</taxon>
        <taxon>eudicotyledons</taxon>
        <taxon>Gunneridae</taxon>
        <taxon>Pentapetalae</taxon>
        <taxon>rosids</taxon>
        <taxon>fabids</taxon>
        <taxon>Malpighiales</taxon>
        <taxon>Salicaceae</taxon>
        <taxon>Saliceae</taxon>
        <taxon>Salix</taxon>
    </lineage>
</organism>
<evidence type="ECO:0000313" key="3">
    <source>
        <dbReference type="Proteomes" id="UP001162972"/>
    </source>
</evidence>
<comment type="caution">
    <text evidence="2">The sequence shown here is derived from an EMBL/GenBank/DDBJ whole genome shotgun (WGS) entry which is preliminary data.</text>
</comment>
<evidence type="ECO:0000313" key="2">
    <source>
        <dbReference type="EMBL" id="KAJ6405928.1"/>
    </source>
</evidence>
<feature type="signal peptide" evidence="1">
    <location>
        <begin position="1"/>
        <end position="18"/>
    </location>
</feature>
<accession>A0AAD6NUU2</accession>
<keyword evidence="1" id="KW-0732">Signal</keyword>
<evidence type="ECO:0000256" key="1">
    <source>
        <dbReference type="SAM" id="SignalP"/>
    </source>
</evidence>
<reference evidence="2 3" key="1">
    <citation type="journal article" date="2023" name="Int. J. Mol. Sci.">
        <title>De Novo Assembly and Annotation of 11 Diverse Shrub Willow (Salix) Genomes Reveals Novel Gene Organization in Sex-Linked Regions.</title>
        <authorList>
            <person name="Hyden B."/>
            <person name="Feng K."/>
            <person name="Yates T.B."/>
            <person name="Jawdy S."/>
            <person name="Cereghino C."/>
            <person name="Smart L.B."/>
            <person name="Muchero W."/>
        </authorList>
    </citation>
    <scope>NUCLEOTIDE SEQUENCE [LARGE SCALE GENOMIC DNA]</scope>
    <source>
        <tissue evidence="2">Shoot tip</tissue>
    </source>
</reference>
<feature type="chain" id="PRO_5042168620" evidence="1">
    <location>
        <begin position="19"/>
        <end position="91"/>
    </location>
</feature>
<protein>
    <submittedName>
        <fullName evidence="2">Uncharacterized protein</fullName>
    </submittedName>
</protein>
<keyword evidence="3" id="KW-1185">Reference proteome</keyword>
<name>A0AAD6NUU2_9ROSI</name>
<gene>
    <name evidence="2" type="ORF">OIU84_013823</name>
</gene>